<reference evidence="3 4" key="1">
    <citation type="journal article" date="2017" name="Curr. Biol.">
        <title>Genome architecture and evolution of a unichromosomal asexual nematode.</title>
        <authorList>
            <person name="Fradin H."/>
            <person name="Zegar C."/>
            <person name="Gutwein M."/>
            <person name="Lucas J."/>
            <person name="Kovtun M."/>
            <person name="Corcoran D."/>
            <person name="Baugh L.R."/>
            <person name="Kiontke K."/>
            <person name="Gunsalus K."/>
            <person name="Fitch D.H."/>
            <person name="Piano F."/>
        </authorList>
    </citation>
    <scope>NUCLEOTIDE SEQUENCE [LARGE SCALE GENOMIC DNA]</scope>
    <source>
        <strain evidence="3">PF1309</strain>
    </source>
</reference>
<evidence type="ECO:0000259" key="2">
    <source>
        <dbReference type="Pfam" id="PF13628"/>
    </source>
</evidence>
<evidence type="ECO:0000313" key="4">
    <source>
        <dbReference type="Proteomes" id="UP000218231"/>
    </source>
</evidence>
<keyword evidence="4" id="KW-1185">Reference proteome</keyword>
<dbReference type="InterPro" id="IPR012347">
    <property type="entry name" value="Ferritin-like"/>
</dbReference>
<gene>
    <name evidence="3" type="ORF">WR25_17458</name>
</gene>
<comment type="caution">
    <text evidence="3">The sequence shown here is derived from an EMBL/GenBank/DDBJ whole genome shotgun (WGS) entry which is preliminary data.</text>
</comment>
<dbReference type="PANTHER" id="PTHR38593:SF1">
    <property type="entry name" value="BLR2558 PROTEIN"/>
    <property type="match status" value="1"/>
</dbReference>
<dbReference type="EMBL" id="LIAE01006101">
    <property type="protein sequence ID" value="PAV92648.1"/>
    <property type="molecule type" value="Genomic_DNA"/>
</dbReference>
<sequence length="227" mass="22949">MRAECSPRRNAAPRPNVGHPGLREWTMSKNFMGIASAAALALALSACGSRTDTANSADATMANDTAGFDAANAGATGANMGAASRPAAGQTFVNTAAASDAFEIASSKLALDNSSSAAIKKYANQMIAAHTASTDKLKATVSGLTPAITPDPTLNADQQAKLDSLKGLTGTAFDTAYIAAQQQAHQQAYDMLTAYGASGDVPALKTFATGLAPTVAAHLNMAKGLKA</sequence>
<feature type="region of interest" description="Disordered" evidence="1">
    <location>
        <begin position="1"/>
        <end position="21"/>
    </location>
</feature>
<dbReference type="PANTHER" id="PTHR38593">
    <property type="entry name" value="BLR2558 PROTEIN"/>
    <property type="match status" value="1"/>
</dbReference>
<name>A0A2A2M2H5_9BILA</name>
<dbReference type="Proteomes" id="UP000218231">
    <property type="component" value="Unassembled WGS sequence"/>
</dbReference>
<protein>
    <recommendedName>
        <fullName evidence="2">DUF4142 domain-containing protein</fullName>
    </recommendedName>
</protein>
<proteinExistence type="predicted"/>
<feature type="domain" description="DUF4142" evidence="2">
    <location>
        <begin position="90"/>
        <end position="225"/>
    </location>
</feature>
<evidence type="ECO:0000313" key="3">
    <source>
        <dbReference type="EMBL" id="PAV92648.1"/>
    </source>
</evidence>
<dbReference type="OrthoDB" id="10520790at2759"/>
<organism evidence="3 4">
    <name type="scientific">Diploscapter pachys</name>
    <dbReference type="NCBI Taxonomy" id="2018661"/>
    <lineage>
        <taxon>Eukaryota</taxon>
        <taxon>Metazoa</taxon>
        <taxon>Ecdysozoa</taxon>
        <taxon>Nematoda</taxon>
        <taxon>Chromadorea</taxon>
        <taxon>Rhabditida</taxon>
        <taxon>Rhabditina</taxon>
        <taxon>Rhabditomorpha</taxon>
        <taxon>Rhabditoidea</taxon>
        <taxon>Rhabditidae</taxon>
        <taxon>Diploscapter</taxon>
    </lineage>
</organism>
<dbReference type="InterPro" id="IPR025419">
    <property type="entry name" value="DUF4142"/>
</dbReference>
<evidence type="ECO:0000256" key="1">
    <source>
        <dbReference type="SAM" id="MobiDB-lite"/>
    </source>
</evidence>
<accession>A0A2A2M2H5</accession>
<dbReference type="Gene3D" id="1.20.1260.10">
    <property type="match status" value="1"/>
</dbReference>
<dbReference type="AlphaFoldDB" id="A0A2A2M2H5"/>
<dbReference type="Pfam" id="PF13628">
    <property type="entry name" value="DUF4142"/>
    <property type="match status" value="1"/>
</dbReference>